<dbReference type="SUPFAM" id="SSF48452">
    <property type="entry name" value="TPR-like"/>
    <property type="match status" value="1"/>
</dbReference>
<dbReference type="Pfam" id="PF13469">
    <property type="entry name" value="Sulfotransfer_3"/>
    <property type="match status" value="1"/>
</dbReference>
<dbReference type="Gene3D" id="1.25.40.10">
    <property type="entry name" value="Tetratricopeptide repeat domain"/>
    <property type="match status" value="2"/>
</dbReference>
<dbReference type="STRING" id="1121922.GCA_000428905_01971"/>
<dbReference type="PANTHER" id="PTHR12788:SF10">
    <property type="entry name" value="PROTEIN-TYROSINE SULFOTRANSFERASE"/>
    <property type="match status" value="1"/>
</dbReference>
<evidence type="ECO:0000313" key="2">
    <source>
        <dbReference type="EMBL" id="GAC28661.1"/>
    </source>
</evidence>
<dbReference type="InterPro" id="IPR019734">
    <property type="entry name" value="TPR_rpt"/>
</dbReference>
<dbReference type="PANTHER" id="PTHR12788">
    <property type="entry name" value="PROTEIN-TYROSINE SULFOTRANSFERASE 2"/>
    <property type="match status" value="1"/>
</dbReference>
<reference evidence="3" key="1">
    <citation type="journal article" date="2014" name="Environ. Microbiol.">
        <title>Comparative genomics of the marine bacterial genus Glaciecola reveals the high degree of genomic diversity and genomic characteristic for cold adaptation.</title>
        <authorList>
            <person name="Qin Q.L."/>
            <person name="Xie B.B."/>
            <person name="Yu Y."/>
            <person name="Shu Y.L."/>
            <person name="Rong J.C."/>
            <person name="Zhang Y.J."/>
            <person name="Zhao D.L."/>
            <person name="Chen X.L."/>
            <person name="Zhang X.Y."/>
            <person name="Chen B."/>
            <person name="Zhou B.C."/>
            <person name="Zhang Y.Z."/>
        </authorList>
    </citation>
    <scope>NUCLEOTIDE SEQUENCE [LARGE SCALE GENOMIC DNA]</scope>
    <source>
        <strain evidence="3">ACAM 615</strain>
    </source>
</reference>
<evidence type="ECO:0000313" key="3">
    <source>
        <dbReference type="Proteomes" id="UP000006251"/>
    </source>
</evidence>
<dbReference type="EMBL" id="BAEQ01000028">
    <property type="protein sequence ID" value="GAC28661.1"/>
    <property type="molecule type" value="Genomic_DNA"/>
</dbReference>
<accession>K6YXE6</accession>
<dbReference type="GO" id="GO:0008476">
    <property type="term" value="F:protein-tyrosine sulfotransferase activity"/>
    <property type="evidence" value="ECO:0007669"/>
    <property type="project" value="InterPro"/>
</dbReference>
<dbReference type="Gene3D" id="3.40.50.300">
    <property type="entry name" value="P-loop containing nucleotide triphosphate hydrolases"/>
    <property type="match status" value="1"/>
</dbReference>
<dbReference type="InterPro" id="IPR027417">
    <property type="entry name" value="P-loop_NTPase"/>
</dbReference>
<gene>
    <name evidence="2" type="ORF">GPAL_1799</name>
</gene>
<dbReference type="SUPFAM" id="SSF52540">
    <property type="entry name" value="P-loop containing nucleoside triphosphate hydrolases"/>
    <property type="match status" value="1"/>
</dbReference>
<sequence length="535" mass="61125">MQYTKNQLYQIAVQSLESKNVKQAIEACRLLNVQFPAFFEGWHITAELYFKLNKPETSLLSIAHALALQPAEPRVTLQKVECLLAMQKLVEARELLLEIAKTNQRNIKKWKKQLSLYVLDKTSMLLGVQELRKEALLQTELAVSLDPKNPILLYNLSTGLRFAGKIERSEAVLDKCLALNPFDFEAQAMRSSLRKQTKESNHIHELESILEDKKLPVQGKVNICYGLAKEYDDLGEFKKSFSYLQQGAKNRRARMSYDVNNEINTIDTIKNTYQKEMFEKNIVGNVNEEAIFIIGLPRTGTTLVERILGSHSDVYAAGELSNFSLELVKQINVNTDTSTLSLTELVKKSASVDFASLGLNYINSTKPSTGHTKRFIDKLPINMLYAGLIHLALPNAKIINMTRHPMAACYAVYKQLFKDAYPFSYDLQDLAKYYIAYHRLIQHWKTVIPGVMYDVKYEDMVHNQQAQSQALLTFCDLPWQDQCLRFHENKSASTTASAAQVRLPIYNTSIDRWREYSQQLRPLQVMLEQAGISCD</sequence>
<keyword evidence="3" id="KW-1185">Reference proteome</keyword>
<proteinExistence type="predicted"/>
<dbReference type="OrthoDB" id="9815894at2"/>
<protein>
    <submittedName>
        <fullName evidence="2">Sulfotransferase</fullName>
    </submittedName>
</protein>
<name>K6YXE6_9ALTE</name>
<dbReference type="RefSeq" id="WP_006010975.1">
    <property type="nucleotide sequence ID" value="NZ_BAEQ01000028.1"/>
</dbReference>
<comment type="caution">
    <text evidence="2">The sequence shown here is derived from an EMBL/GenBank/DDBJ whole genome shotgun (WGS) entry which is preliminary data.</text>
</comment>
<dbReference type="SMART" id="SM00028">
    <property type="entry name" value="TPR"/>
    <property type="match status" value="3"/>
</dbReference>
<dbReference type="InterPro" id="IPR026634">
    <property type="entry name" value="TPST-like"/>
</dbReference>
<evidence type="ECO:0000256" key="1">
    <source>
        <dbReference type="ARBA" id="ARBA00022679"/>
    </source>
</evidence>
<organism evidence="2 3">
    <name type="scientific">Brumicola pallidula DSM 14239 = ACAM 615</name>
    <dbReference type="NCBI Taxonomy" id="1121922"/>
    <lineage>
        <taxon>Bacteria</taxon>
        <taxon>Pseudomonadati</taxon>
        <taxon>Pseudomonadota</taxon>
        <taxon>Gammaproteobacteria</taxon>
        <taxon>Alteromonadales</taxon>
        <taxon>Alteromonadaceae</taxon>
        <taxon>Brumicola</taxon>
    </lineage>
</organism>
<dbReference type="AlphaFoldDB" id="K6YXE6"/>
<keyword evidence="1 2" id="KW-0808">Transferase</keyword>
<dbReference type="InterPro" id="IPR011990">
    <property type="entry name" value="TPR-like_helical_dom_sf"/>
</dbReference>
<dbReference type="Proteomes" id="UP000006251">
    <property type="component" value="Unassembled WGS sequence"/>
</dbReference>